<protein>
    <submittedName>
        <fullName evidence="1">Uncharacterized protein</fullName>
    </submittedName>
</protein>
<name>A0A061RB54_9CHLO</name>
<sequence>MKKRSRRRFWRGSEAMKCKQGKLEHKFLGIKVIPSYKRKFIHEWRRNQLTNLQRKVESN</sequence>
<evidence type="ECO:0000313" key="1">
    <source>
        <dbReference type="EMBL" id="JAC67741.1"/>
    </source>
</evidence>
<gene>
    <name evidence="1" type="ORF">TSPGSL018_10359</name>
</gene>
<proteinExistence type="predicted"/>
<accession>A0A061RB54</accession>
<dbReference type="EMBL" id="GBEZ01018727">
    <property type="protein sequence ID" value="JAC67741.1"/>
    <property type="molecule type" value="Transcribed_RNA"/>
</dbReference>
<reference evidence="1" key="1">
    <citation type="submission" date="2014-05" db="EMBL/GenBank/DDBJ databases">
        <title>The transcriptome of the halophilic microalga Tetraselmis sp. GSL018 isolated from the Great Salt Lake, Utah.</title>
        <authorList>
            <person name="Jinkerson R.E."/>
            <person name="D'Adamo S."/>
            <person name="Posewitz M.C."/>
        </authorList>
    </citation>
    <scope>NUCLEOTIDE SEQUENCE</scope>
    <source>
        <strain evidence="1">GSL018</strain>
    </source>
</reference>
<organism evidence="1">
    <name type="scientific">Tetraselmis sp. GSL018</name>
    <dbReference type="NCBI Taxonomy" id="582737"/>
    <lineage>
        <taxon>Eukaryota</taxon>
        <taxon>Viridiplantae</taxon>
        <taxon>Chlorophyta</taxon>
        <taxon>core chlorophytes</taxon>
        <taxon>Chlorodendrophyceae</taxon>
        <taxon>Chlorodendrales</taxon>
        <taxon>Chlorodendraceae</taxon>
        <taxon>Tetraselmis</taxon>
    </lineage>
</organism>
<dbReference type="AlphaFoldDB" id="A0A061RB54"/>